<dbReference type="Proteomes" id="UP001642409">
    <property type="component" value="Unassembled WGS sequence"/>
</dbReference>
<feature type="transmembrane region" description="Helical" evidence="2">
    <location>
        <begin position="74"/>
        <end position="93"/>
    </location>
</feature>
<dbReference type="SUPFAM" id="SSF58038">
    <property type="entry name" value="SNARE fusion complex"/>
    <property type="match status" value="1"/>
</dbReference>
<evidence type="ECO:0000313" key="8">
    <source>
        <dbReference type="Proteomes" id="UP001642409"/>
    </source>
</evidence>
<accession>A0AA86QM41</accession>
<evidence type="ECO:0000313" key="6">
    <source>
        <dbReference type="EMBL" id="CAL6046497.1"/>
    </source>
</evidence>
<proteinExistence type="predicted"/>
<keyword evidence="8" id="KW-1185">Reference proteome</keyword>
<dbReference type="CDD" id="cd15841">
    <property type="entry name" value="SNARE_Qc"/>
    <property type="match status" value="1"/>
</dbReference>
<keyword evidence="1" id="KW-0175">Coiled coil</keyword>
<sequence>MSVQSLYAEQARDISELRKKNTQLKRAAQLFGETLDVQNEFLGEVQTDFDNANDKMKAMKTKSKEAIKKLGKRGTILSTIGTACLIGILWLVFV</sequence>
<evidence type="ECO:0000259" key="3">
    <source>
        <dbReference type="PROSITE" id="PS50192"/>
    </source>
</evidence>
<dbReference type="EMBL" id="CATOUU010000846">
    <property type="protein sequence ID" value="CAI9954245.1"/>
    <property type="molecule type" value="Genomic_DNA"/>
</dbReference>
<dbReference type="PROSITE" id="PS50192">
    <property type="entry name" value="T_SNARE"/>
    <property type="match status" value="1"/>
</dbReference>
<evidence type="ECO:0000313" key="4">
    <source>
        <dbReference type="EMBL" id="CAI9954245.1"/>
    </source>
</evidence>
<dbReference type="Gene3D" id="1.20.5.110">
    <property type="match status" value="1"/>
</dbReference>
<evidence type="ECO:0000256" key="1">
    <source>
        <dbReference type="SAM" id="Coils"/>
    </source>
</evidence>
<dbReference type="EMBL" id="CAXDID020000168">
    <property type="protein sequence ID" value="CAL6046497.1"/>
    <property type="molecule type" value="Genomic_DNA"/>
</dbReference>
<dbReference type="InterPro" id="IPR000727">
    <property type="entry name" value="T_SNARE_dom"/>
</dbReference>
<feature type="coiled-coil region" evidence="1">
    <location>
        <begin position="7"/>
        <end position="69"/>
    </location>
</feature>
<comment type="caution">
    <text evidence="4">The sequence shown here is derived from an EMBL/GenBank/DDBJ whole genome shotgun (WGS) entry which is preliminary data.</text>
</comment>
<name>A0AA86QM41_9EUKA</name>
<protein>
    <recommendedName>
        <fullName evidence="3">t-SNARE coiled-coil homology domain-containing protein</fullName>
    </recommendedName>
</protein>
<reference evidence="5 8" key="2">
    <citation type="submission" date="2024-07" db="EMBL/GenBank/DDBJ databases">
        <authorList>
            <person name="Akdeniz Z."/>
        </authorList>
    </citation>
    <scope>NUCLEOTIDE SEQUENCE [LARGE SCALE GENOMIC DNA]</scope>
</reference>
<evidence type="ECO:0000256" key="2">
    <source>
        <dbReference type="SAM" id="Phobius"/>
    </source>
</evidence>
<evidence type="ECO:0000313" key="7">
    <source>
        <dbReference type="EMBL" id="CAL6095320.1"/>
    </source>
</evidence>
<reference evidence="4" key="1">
    <citation type="submission" date="2023-06" db="EMBL/GenBank/DDBJ databases">
        <authorList>
            <person name="Kurt Z."/>
        </authorList>
    </citation>
    <scope>NUCLEOTIDE SEQUENCE</scope>
</reference>
<evidence type="ECO:0000313" key="5">
    <source>
        <dbReference type="EMBL" id="CAL5995138.1"/>
    </source>
</evidence>
<organism evidence="4">
    <name type="scientific">Hexamita inflata</name>
    <dbReference type="NCBI Taxonomy" id="28002"/>
    <lineage>
        <taxon>Eukaryota</taxon>
        <taxon>Metamonada</taxon>
        <taxon>Diplomonadida</taxon>
        <taxon>Hexamitidae</taxon>
        <taxon>Hexamitinae</taxon>
        <taxon>Hexamita</taxon>
    </lineage>
</organism>
<dbReference type="EMBL" id="CAXDID020000032">
    <property type="protein sequence ID" value="CAL5995138.1"/>
    <property type="molecule type" value="Genomic_DNA"/>
</dbReference>
<keyword evidence="2" id="KW-0472">Membrane</keyword>
<gene>
    <name evidence="5" type="ORF">HINF_LOCUS13891</name>
    <name evidence="6" type="ORF">HINF_LOCUS41754</name>
    <name evidence="4" type="ORF">HINF_LOCUS41890</name>
    <name evidence="7" type="ORF">HINF_LOCUS67891</name>
</gene>
<feature type="domain" description="T-SNARE coiled-coil homology" evidence="3">
    <location>
        <begin position="4"/>
        <end position="66"/>
    </location>
</feature>
<dbReference type="EMBL" id="CAXDID020000475">
    <property type="protein sequence ID" value="CAL6095320.1"/>
    <property type="molecule type" value="Genomic_DNA"/>
</dbReference>
<keyword evidence="2" id="KW-1133">Transmembrane helix</keyword>
<dbReference type="AlphaFoldDB" id="A0AA86QM41"/>
<keyword evidence="2" id="KW-0812">Transmembrane</keyword>